<proteinExistence type="predicted"/>
<gene>
    <name evidence="1" type="ORF">ASN18_2305</name>
</gene>
<keyword evidence="2" id="KW-1185">Reference proteome</keyword>
<dbReference type="Proteomes" id="UP000060487">
    <property type="component" value="Unassembled WGS sequence"/>
</dbReference>
<accession>A0ABR5SEH3</accession>
<sequence>MIELSDDLKHIGSFVGRCFGGLSDEEAEHQISSAVHIPKSIEELDSHVNNIGRIVDNVARRASDFIICAATNIEDSFDTIGRYIAVEHMPPTPCCIMGRSLFYLLQEHLDGNSAHPSSCTYHT</sequence>
<protein>
    <submittedName>
        <fullName evidence="1">Uncharacterized protein</fullName>
    </submittedName>
</protein>
<evidence type="ECO:0000313" key="2">
    <source>
        <dbReference type="Proteomes" id="UP000060487"/>
    </source>
</evidence>
<name>A0ABR5SEH3_9BACT</name>
<evidence type="ECO:0000313" key="1">
    <source>
        <dbReference type="EMBL" id="KWT82944.1"/>
    </source>
</evidence>
<comment type="caution">
    <text evidence="1">The sequence shown here is derived from an EMBL/GenBank/DDBJ whole genome shotgun (WGS) entry which is preliminary data.</text>
</comment>
<organism evidence="1 2">
    <name type="scientific">Candidatus Magnetominusculus xianensis</name>
    <dbReference type="NCBI Taxonomy" id="1748249"/>
    <lineage>
        <taxon>Bacteria</taxon>
        <taxon>Pseudomonadati</taxon>
        <taxon>Nitrospirota</taxon>
        <taxon>Nitrospiria</taxon>
        <taxon>Nitrospirales</taxon>
        <taxon>Nitrospiraceae</taxon>
        <taxon>Candidatus Magnetominusculus</taxon>
    </lineage>
</organism>
<dbReference type="RefSeq" id="WP_085052907.1">
    <property type="nucleotide sequence ID" value="NZ_LNQR01000081.1"/>
</dbReference>
<dbReference type="EMBL" id="LNQR01000081">
    <property type="protein sequence ID" value="KWT82944.1"/>
    <property type="molecule type" value="Genomic_DNA"/>
</dbReference>
<reference evidence="1 2" key="1">
    <citation type="submission" date="2015-11" db="EMBL/GenBank/DDBJ databases">
        <authorList>
            <person name="Lin W."/>
        </authorList>
    </citation>
    <scope>NUCLEOTIDE SEQUENCE [LARGE SCALE GENOMIC DNA]</scope>
    <source>
        <strain evidence="1 2">HCH-1</strain>
    </source>
</reference>